<evidence type="ECO:0000256" key="2">
    <source>
        <dbReference type="ARBA" id="ARBA00023015"/>
    </source>
</evidence>
<dbReference type="SUPFAM" id="SSF57701">
    <property type="entry name" value="Zn2/Cys6 DNA-binding domain"/>
    <property type="match status" value="1"/>
</dbReference>
<dbReference type="CDD" id="cd00067">
    <property type="entry name" value="GAL4"/>
    <property type="match status" value="1"/>
</dbReference>
<comment type="caution">
    <text evidence="8">The sequence shown here is derived from an EMBL/GenBank/DDBJ whole genome shotgun (WGS) entry which is preliminary data.</text>
</comment>
<dbReference type="SMART" id="SM00906">
    <property type="entry name" value="Fungal_trans"/>
    <property type="match status" value="1"/>
</dbReference>
<dbReference type="Proteomes" id="UP000256690">
    <property type="component" value="Unassembled WGS sequence"/>
</dbReference>
<dbReference type="InterPro" id="IPR036864">
    <property type="entry name" value="Zn2-C6_fun-type_DNA-bd_sf"/>
</dbReference>
<evidence type="ECO:0000313" key="9">
    <source>
        <dbReference type="Proteomes" id="UP000256690"/>
    </source>
</evidence>
<dbReference type="RefSeq" id="XP_026603965.1">
    <property type="nucleotide sequence ID" value="XM_026748133.1"/>
</dbReference>
<dbReference type="STRING" id="1810919.A0A3D8RZ07"/>
<dbReference type="InterPro" id="IPR001138">
    <property type="entry name" value="Zn2Cys6_DnaBD"/>
</dbReference>
<evidence type="ECO:0000313" key="8">
    <source>
        <dbReference type="EMBL" id="RDW79265.1"/>
    </source>
</evidence>
<dbReference type="PANTHER" id="PTHR31668">
    <property type="entry name" value="GLUCOSE TRANSPORT TRANSCRIPTION REGULATOR RGT1-RELATED-RELATED"/>
    <property type="match status" value="1"/>
</dbReference>
<gene>
    <name evidence="8" type="ORF">DSM5745_06117</name>
</gene>
<dbReference type="Pfam" id="PF00172">
    <property type="entry name" value="Zn_clus"/>
    <property type="match status" value="1"/>
</dbReference>
<feature type="compositionally biased region" description="Low complexity" evidence="6">
    <location>
        <begin position="88"/>
        <end position="97"/>
    </location>
</feature>
<evidence type="ECO:0000256" key="6">
    <source>
        <dbReference type="SAM" id="MobiDB-lite"/>
    </source>
</evidence>
<dbReference type="GO" id="GO:0000981">
    <property type="term" value="F:DNA-binding transcription factor activity, RNA polymerase II-specific"/>
    <property type="evidence" value="ECO:0007669"/>
    <property type="project" value="InterPro"/>
</dbReference>
<accession>A0A3D8RZ07</accession>
<evidence type="ECO:0000256" key="5">
    <source>
        <dbReference type="ARBA" id="ARBA00023242"/>
    </source>
</evidence>
<proteinExistence type="predicted"/>
<keyword evidence="3" id="KW-0238">DNA-binding</keyword>
<sequence>MQSCDICRKRKVKCDRRTPCARCRRLRQNCTYTDILRKKGPKFVHSYPSIYTGASVQSGTSAAAAAASHASLTGSLSGSLSGSGSGSGSSSSLPGLAMAMTGSMTGSSETLPLPIPVPRLMGGDMGIDMMGMGGFVGAHAHAHASADASMHGMVESGSGTGTGTASEGDEELDLDLDFDFEEISQAQEQQVQFQRVVDPGTRMGVGLGVASGSSSRMDMDVEMAVDMDESVSLYIKRLHPLMPVIDLREIRRLLRFGEGSRSQRYGYGYDLTQYALVCSLCAATHAHLISSASRSLDSSPARNGHLGHEQACQRYLQSALQARAQSDYPLVNIDSQQAEYRNDRDKPISRDKILTSFFLFTAYWNLHQERHAWWYLRECIALLLSARLHREDEYRKIEMYEAERRRLVFWGVFVAERTFCLVHNKPITLRPWIALPGLPSPLEEEERIDAIPSFVGLVTLFVGLAVDLTGCWTAAGFVTPISLDLGPNVATTTAATAPTSGAMAHGQDYDDMGVGKETGVGMSMQRLNHAITREWLRAKVWKLGIPGPQQASPPREFVAFTGKGNGQGQWRLEEPVLIGEAILGDLRRAGAEDVLRDHWSGTLDQKLCDICECLCDIRPVMQTRAVGAGDVKVDVDQVLRGLLRVLARLGGRSAYLLASSVGD</sequence>
<dbReference type="PROSITE" id="PS50048">
    <property type="entry name" value="ZN2_CY6_FUNGAL_2"/>
    <property type="match status" value="1"/>
</dbReference>
<evidence type="ECO:0000256" key="3">
    <source>
        <dbReference type="ARBA" id="ARBA00023125"/>
    </source>
</evidence>
<evidence type="ECO:0000256" key="1">
    <source>
        <dbReference type="ARBA" id="ARBA00022723"/>
    </source>
</evidence>
<dbReference type="OrthoDB" id="2740448at2759"/>
<dbReference type="GO" id="GO:0006351">
    <property type="term" value="P:DNA-templated transcription"/>
    <property type="evidence" value="ECO:0007669"/>
    <property type="project" value="InterPro"/>
</dbReference>
<dbReference type="Gene3D" id="4.10.240.10">
    <property type="entry name" value="Zn(2)-C6 fungal-type DNA-binding domain"/>
    <property type="match status" value="1"/>
</dbReference>
<feature type="region of interest" description="Disordered" evidence="6">
    <location>
        <begin position="76"/>
        <end position="111"/>
    </location>
</feature>
<protein>
    <recommendedName>
        <fullName evidence="7">Zn(2)-C6 fungal-type domain-containing protein</fullName>
    </recommendedName>
</protein>
<dbReference type="AlphaFoldDB" id="A0A3D8RZ07"/>
<dbReference type="SMART" id="SM00066">
    <property type="entry name" value="GAL4"/>
    <property type="match status" value="1"/>
</dbReference>
<keyword evidence="1" id="KW-0479">Metal-binding</keyword>
<dbReference type="CDD" id="cd12148">
    <property type="entry name" value="fungal_TF_MHR"/>
    <property type="match status" value="1"/>
</dbReference>
<dbReference type="GeneID" id="38116487"/>
<evidence type="ECO:0000259" key="7">
    <source>
        <dbReference type="PROSITE" id="PS50048"/>
    </source>
</evidence>
<dbReference type="GO" id="GO:0003677">
    <property type="term" value="F:DNA binding"/>
    <property type="evidence" value="ECO:0007669"/>
    <property type="project" value="UniProtKB-KW"/>
</dbReference>
<keyword evidence="2" id="KW-0805">Transcription regulation</keyword>
<keyword evidence="4" id="KW-0804">Transcription</keyword>
<dbReference type="EMBL" id="PVWQ01000006">
    <property type="protein sequence ID" value="RDW79265.1"/>
    <property type="molecule type" value="Genomic_DNA"/>
</dbReference>
<evidence type="ECO:0000256" key="4">
    <source>
        <dbReference type="ARBA" id="ARBA00023163"/>
    </source>
</evidence>
<keyword evidence="5" id="KW-0539">Nucleus</keyword>
<feature type="domain" description="Zn(2)-C6 fungal-type" evidence="7">
    <location>
        <begin position="3"/>
        <end position="32"/>
    </location>
</feature>
<dbReference type="Pfam" id="PF04082">
    <property type="entry name" value="Fungal_trans"/>
    <property type="match status" value="1"/>
</dbReference>
<dbReference type="PROSITE" id="PS00463">
    <property type="entry name" value="ZN2_CY6_FUNGAL_1"/>
    <property type="match status" value="1"/>
</dbReference>
<organism evidence="8 9">
    <name type="scientific">Aspergillus mulundensis</name>
    <dbReference type="NCBI Taxonomy" id="1810919"/>
    <lineage>
        <taxon>Eukaryota</taxon>
        <taxon>Fungi</taxon>
        <taxon>Dikarya</taxon>
        <taxon>Ascomycota</taxon>
        <taxon>Pezizomycotina</taxon>
        <taxon>Eurotiomycetes</taxon>
        <taxon>Eurotiomycetidae</taxon>
        <taxon>Eurotiales</taxon>
        <taxon>Aspergillaceae</taxon>
        <taxon>Aspergillus</taxon>
        <taxon>Aspergillus subgen. Nidulantes</taxon>
    </lineage>
</organism>
<name>A0A3D8RZ07_9EURO</name>
<reference evidence="8 9" key="1">
    <citation type="journal article" date="2018" name="IMA Fungus">
        <title>IMA Genome-F 9: Draft genome sequence of Annulohypoxylon stygium, Aspergillus mulundensis, Berkeleyomyces basicola (syn. Thielaviopsis basicola), Ceratocystis smalleyi, two Cercospora beticola strains, Coleophoma cylindrospora, Fusarium fracticaudum, Phialophora cf. hyalina, and Morchella septimelata.</title>
        <authorList>
            <person name="Wingfield B.D."/>
            <person name="Bills G.F."/>
            <person name="Dong Y."/>
            <person name="Huang W."/>
            <person name="Nel W.J."/>
            <person name="Swalarsk-Parry B.S."/>
            <person name="Vaghefi N."/>
            <person name="Wilken P.M."/>
            <person name="An Z."/>
            <person name="de Beer Z.W."/>
            <person name="De Vos L."/>
            <person name="Chen L."/>
            <person name="Duong T.A."/>
            <person name="Gao Y."/>
            <person name="Hammerbacher A."/>
            <person name="Kikkert J.R."/>
            <person name="Li Y."/>
            <person name="Li H."/>
            <person name="Li K."/>
            <person name="Li Q."/>
            <person name="Liu X."/>
            <person name="Ma X."/>
            <person name="Naidoo K."/>
            <person name="Pethybridge S.J."/>
            <person name="Sun J."/>
            <person name="Steenkamp E.T."/>
            <person name="van der Nest M.A."/>
            <person name="van Wyk S."/>
            <person name="Wingfield M.J."/>
            <person name="Xiong C."/>
            <person name="Yue Q."/>
            <person name="Zhang X."/>
        </authorList>
    </citation>
    <scope>NUCLEOTIDE SEQUENCE [LARGE SCALE GENOMIC DNA]</scope>
    <source>
        <strain evidence="8 9">DSM 5745</strain>
    </source>
</reference>
<keyword evidence="9" id="KW-1185">Reference proteome</keyword>
<dbReference type="InterPro" id="IPR050797">
    <property type="entry name" value="Carb_Metab_Trans_Reg"/>
</dbReference>
<dbReference type="InterPro" id="IPR007219">
    <property type="entry name" value="XnlR_reg_dom"/>
</dbReference>
<dbReference type="GO" id="GO:0008270">
    <property type="term" value="F:zinc ion binding"/>
    <property type="evidence" value="ECO:0007669"/>
    <property type="project" value="InterPro"/>
</dbReference>
<dbReference type="PANTHER" id="PTHR31668:SF19">
    <property type="entry name" value="ZN(2)-C6 FUNGAL-TYPE DOMAIN-CONTAINING PROTEIN-RELATED"/>
    <property type="match status" value="1"/>
</dbReference>